<dbReference type="GO" id="GO:0031588">
    <property type="term" value="C:nucleotide-activated protein kinase complex"/>
    <property type="evidence" value="ECO:0007669"/>
    <property type="project" value="TreeGrafter"/>
</dbReference>
<feature type="region of interest" description="Disordered" evidence="4">
    <location>
        <begin position="490"/>
        <end position="509"/>
    </location>
</feature>
<dbReference type="Gene3D" id="2.60.40.10">
    <property type="entry name" value="Immunoglobulins"/>
    <property type="match status" value="1"/>
</dbReference>
<dbReference type="SUPFAM" id="SSF160219">
    <property type="entry name" value="AMPKBI-like"/>
    <property type="match status" value="1"/>
</dbReference>
<organism evidence="6 7">
    <name type="scientific">Cryptococcus deuterogattii Ram5</name>
    <dbReference type="NCBI Taxonomy" id="1296110"/>
    <lineage>
        <taxon>Eukaryota</taxon>
        <taxon>Fungi</taxon>
        <taxon>Dikarya</taxon>
        <taxon>Basidiomycota</taxon>
        <taxon>Agaricomycotina</taxon>
        <taxon>Tremellomycetes</taxon>
        <taxon>Tremellales</taxon>
        <taxon>Cryptococcaceae</taxon>
        <taxon>Cryptococcus</taxon>
        <taxon>Cryptococcus gattii species complex</taxon>
    </lineage>
</organism>
<dbReference type="OrthoDB" id="531008at2759"/>
<dbReference type="InterPro" id="IPR014756">
    <property type="entry name" value="Ig_E-set"/>
</dbReference>
<dbReference type="GO" id="GO:0005737">
    <property type="term" value="C:cytoplasm"/>
    <property type="evidence" value="ECO:0007669"/>
    <property type="project" value="UniProtKB-SubCell"/>
</dbReference>
<evidence type="ECO:0000256" key="4">
    <source>
        <dbReference type="SAM" id="MobiDB-lite"/>
    </source>
</evidence>
<sequence length="509" mass="54970">MGNTPSHQQQPSRASPPNTDAPQRHPSLRIHMPRRHVSPQPSNPTSPSSGRPGSGSPRRRKSLELPDLNKLSFTPAALTPAAPVPTTHTHTSHHLAPSTAAGHHARHSTSPPLPGTPTGAPSPGSGSASGSGTGSSNRYWRDQLGGRASPLAGPNAVGAMSKLEPTLSSGSTESRGGIVGSDVNPYFPDPYGVHDPSARNVKAIPIPIPGKDRARDPPQIQQAAAQAQVQSKPSDLGAIVPVQEEGLKDDGLVDVPIQWNGGGRNVYVAGTWDGGWAKRIKLHRSTHDFNTTIRLPPGQYRLKFIVDDSWRCSKQISTAVDDDGTLVNWIEVEAPKTAEEIKAEWAMDSEPAAKEEDTDESQWTSEIPPALILYQYIEELPFRFHPDELSAFLKSVPYIPNVPAPPTLPRILDKVIVNNDSKRLWDSKDHKGQPGYQHAPPAGVDDNSMLAVPNHVVLNHLTASAIRNGTLGVGTTTRYRKKYITTMFFRDQPAPNEHPANQPVPQSAH</sequence>
<dbReference type="SUPFAM" id="SSF81296">
    <property type="entry name" value="E set domains"/>
    <property type="match status" value="1"/>
</dbReference>
<name>A0A0D0UZ00_9TREE</name>
<comment type="subcellular location">
    <subcellularLocation>
        <location evidence="1">Cytoplasm</location>
    </subcellularLocation>
</comment>
<dbReference type="InterPro" id="IPR050827">
    <property type="entry name" value="CRP1_MDG1_kinase"/>
</dbReference>
<dbReference type="GO" id="GO:0007165">
    <property type="term" value="P:signal transduction"/>
    <property type="evidence" value="ECO:0007669"/>
    <property type="project" value="UniProtKB-ARBA"/>
</dbReference>
<feature type="compositionally biased region" description="Low complexity" evidence="4">
    <location>
        <begin position="116"/>
        <end position="126"/>
    </location>
</feature>
<dbReference type="AlphaFoldDB" id="A0A0D0UZ00"/>
<dbReference type="InterPro" id="IPR013783">
    <property type="entry name" value="Ig-like_fold"/>
</dbReference>
<dbReference type="Gene3D" id="6.20.250.60">
    <property type="match status" value="1"/>
</dbReference>
<feature type="compositionally biased region" description="Polar residues" evidence="4">
    <location>
        <begin position="1"/>
        <end position="21"/>
    </location>
</feature>
<feature type="region of interest" description="Disordered" evidence="4">
    <location>
        <begin position="425"/>
        <end position="447"/>
    </location>
</feature>
<dbReference type="HOGENOM" id="CLU_515999_0_0_1"/>
<proteinExistence type="inferred from homology"/>
<keyword evidence="7" id="KW-1185">Reference proteome</keyword>
<reference evidence="6 7" key="1">
    <citation type="submission" date="2015-01" db="EMBL/GenBank/DDBJ databases">
        <title>The Genome Sequence of Cryptococcus gattii Ram5.</title>
        <authorList>
            <consortium name="The Broad Institute Genomics Platform"/>
            <person name="Cuomo C."/>
            <person name="Litvintseva A."/>
            <person name="Chen Y."/>
            <person name="Heitman J."/>
            <person name="Sun S."/>
            <person name="Springer D."/>
            <person name="Dromer F."/>
            <person name="Young S."/>
            <person name="Zeng Q."/>
            <person name="Gargeya S."/>
            <person name="Abouelleil A."/>
            <person name="Alvarado L."/>
            <person name="Chapman S.B."/>
            <person name="Gainer-Dewar J."/>
            <person name="Goldberg J."/>
            <person name="Griggs A."/>
            <person name="Gujja S."/>
            <person name="Hansen M."/>
            <person name="Howarth C."/>
            <person name="Imamovic A."/>
            <person name="Larimer J."/>
            <person name="Murphy C."/>
            <person name="Naylor J."/>
            <person name="Pearson M."/>
            <person name="Priest M."/>
            <person name="Roberts A."/>
            <person name="Saif S."/>
            <person name="Shea T."/>
            <person name="Sykes S."/>
            <person name="Wortman J."/>
            <person name="Nusbaum C."/>
            <person name="Birren B."/>
        </authorList>
    </citation>
    <scope>NUCLEOTIDE SEQUENCE [LARGE SCALE GENOMIC DNA]</scope>
    <source>
        <strain evidence="6 7">Ram5</strain>
    </source>
</reference>
<dbReference type="PANTHER" id="PTHR10343">
    <property type="entry name" value="5'-AMP-ACTIVATED PROTEIN KINASE , BETA SUBUNIT"/>
    <property type="match status" value="1"/>
</dbReference>
<dbReference type="InterPro" id="IPR032640">
    <property type="entry name" value="AMPK1_CBM"/>
</dbReference>
<dbReference type="PANTHER" id="PTHR10343:SF84">
    <property type="entry name" value="5'-AMP-ACTIVATED PROTEIN KINASE SUBUNIT BETA-1"/>
    <property type="match status" value="1"/>
</dbReference>
<feature type="domain" description="Association with the SNF1 complex (ASC)" evidence="5">
    <location>
        <begin position="356"/>
        <end position="492"/>
    </location>
</feature>
<evidence type="ECO:0000313" key="7">
    <source>
        <dbReference type="Proteomes" id="UP000053392"/>
    </source>
</evidence>
<dbReference type="SMART" id="SM01010">
    <property type="entry name" value="AMPKBI"/>
    <property type="match status" value="1"/>
</dbReference>
<evidence type="ECO:0000256" key="2">
    <source>
        <dbReference type="ARBA" id="ARBA00010926"/>
    </source>
</evidence>
<protein>
    <recommendedName>
        <fullName evidence="5">Association with the SNF1 complex (ASC) domain-containing protein</fullName>
    </recommendedName>
</protein>
<gene>
    <name evidence="6" type="ORF">I313_06293</name>
</gene>
<keyword evidence="3" id="KW-0963">Cytoplasm</keyword>
<accession>A0A0D0UZ00</accession>
<feature type="compositionally biased region" description="Low complexity" evidence="4">
    <location>
        <begin position="38"/>
        <end position="56"/>
    </location>
</feature>
<dbReference type="CDD" id="cd02859">
    <property type="entry name" value="E_set_AMPKbeta_like_N"/>
    <property type="match status" value="1"/>
</dbReference>
<feature type="region of interest" description="Disordered" evidence="4">
    <location>
        <begin position="1"/>
        <end position="181"/>
    </location>
</feature>
<evidence type="ECO:0000259" key="5">
    <source>
        <dbReference type="SMART" id="SM01010"/>
    </source>
</evidence>
<dbReference type="Pfam" id="PF04739">
    <property type="entry name" value="AMPKBI"/>
    <property type="match status" value="1"/>
</dbReference>
<dbReference type="Pfam" id="PF16561">
    <property type="entry name" value="AMPK1_CBM"/>
    <property type="match status" value="1"/>
</dbReference>
<dbReference type="Proteomes" id="UP000053392">
    <property type="component" value="Unassembled WGS sequence"/>
</dbReference>
<dbReference type="GO" id="GO:0005634">
    <property type="term" value="C:nucleus"/>
    <property type="evidence" value="ECO:0007669"/>
    <property type="project" value="TreeGrafter"/>
</dbReference>
<dbReference type="EMBL" id="KN847913">
    <property type="protein sequence ID" value="KIR37920.1"/>
    <property type="molecule type" value="Genomic_DNA"/>
</dbReference>
<feature type="compositionally biased region" description="Basic residues" evidence="4">
    <location>
        <begin position="26"/>
        <end position="37"/>
    </location>
</feature>
<comment type="similarity">
    <text evidence="2">Belongs to the 5'-AMP-activated protein kinase beta subunit family.</text>
</comment>
<dbReference type="InterPro" id="IPR006828">
    <property type="entry name" value="ASC_dom"/>
</dbReference>
<evidence type="ECO:0000256" key="1">
    <source>
        <dbReference type="ARBA" id="ARBA00004496"/>
    </source>
</evidence>
<dbReference type="FunFam" id="2.60.40.10:FF:000562">
    <property type="entry name" value="Snf1 kinase complex beta-subunit Gal83"/>
    <property type="match status" value="1"/>
</dbReference>
<dbReference type="InterPro" id="IPR037256">
    <property type="entry name" value="ASC_dom_sf"/>
</dbReference>
<feature type="compositionally biased region" description="Low complexity" evidence="4">
    <location>
        <begin position="74"/>
        <end position="101"/>
    </location>
</feature>
<evidence type="ECO:0000313" key="6">
    <source>
        <dbReference type="EMBL" id="KIR37920.1"/>
    </source>
</evidence>
<dbReference type="GO" id="GO:0019901">
    <property type="term" value="F:protein kinase binding"/>
    <property type="evidence" value="ECO:0007669"/>
    <property type="project" value="TreeGrafter"/>
</dbReference>
<evidence type="ECO:0000256" key="3">
    <source>
        <dbReference type="ARBA" id="ARBA00022490"/>
    </source>
</evidence>